<feature type="compositionally biased region" description="Basic and acidic residues" evidence="1">
    <location>
        <begin position="101"/>
        <end position="114"/>
    </location>
</feature>
<keyword evidence="4" id="KW-1185">Reference proteome</keyword>
<sequence length="128" mass="14507">MPISHSSTVLMERMIFSYAIIIERSINVRNIILKGIQDCARKKAKSAYFPSLITSLCLGAQVKSKVNLKGRYVQGCITRHDLERLVENVEQWNQIEPNEPNEPKSDELSTKSELEVDLVNETEEAASE</sequence>
<protein>
    <recommendedName>
        <fullName evidence="2">Putative plant transposon protein domain-containing protein</fullName>
    </recommendedName>
</protein>
<evidence type="ECO:0000259" key="2">
    <source>
        <dbReference type="Pfam" id="PF20167"/>
    </source>
</evidence>
<dbReference type="Pfam" id="PF20167">
    <property type="entry name" value="Transposase_32"/>
    <property type="match status" value="1"/>
</dbReference>
<evidence type="ECO:0000256" key="1">
    <source>
        <dbReference type="SAM" id="MobiDB-lite"/>
    </source>
</evidence>
<reference evidence="3 4" key="1">
    <citation type="submission" date="2023-03" db="EMBL/GenBank/DDBJ databases">
        <title>WGS of Gossypium arboreum.</title>
        <authorList>
            <person name="Yu D."/>
        </authorList>
    </citation>
    <scope>NUCLEOTIDE SEQUENCE [LARGE SCALE GENOMIC DNA]</scope>
    <source>
        <tissue evidence="3">Leaf</tissue>
    </source>
</reference>
<organism evidence="3 4">
    <name type="scientific">Gossypium arboreum</name>
    <name type="common">Tree cotton</name>
    <name type="synonym">Gossypium nanking</name>
    <dbReference type="NCBI Taxonomy" id="29729"/>
    <lineage>
        <taxon>Eukaryota</taxon>
        <taxon>Viridiplantae</taxon>
        <taxon>Streptophyta</taxon>
        <taxon>Embryophyta</taxon>
        <taxon>Tracheophyta</taxon>
        <taxon>Spermatophyta</taxon>
        <taxon>Magnoliopsida</taxon>
        <taxon>eudicotyledons</taxon>
        <taxon>Gunneridae</taxon>
        <taxon>Pentapetalae</taxon>
        <taxon>rosids</taxon>
        <taxon>malvids</taxon>
        <taxon>Malvales</taxon>
        <taxon>Malvaceae</taxon>
        <taxon>Malvoideae</taxon>
        <taxon>Gossypium</taxon>
    </lineage>
</organism>
<dbReference type="Proteomes" id="UP001358586">
    <property type="component" value="Chromosome 12"/>
</dbReference>
<dbReference type="InterPro" id="IPR046796">
    <property type="entry name" value="Transposase_32_dom"/>
</dbReference>
<proteinExistence type="predicted"/>
<feature type="region of interest" description="Disordered" evidence="1">
    <location>
        <begin position="93"/>
        <end position="128"/>
    </location>
</feature>
<evidence type="ECO:0000313" key="4">
    <source>
        <dbReference type="Proteomes" id="UP001358586"/>
    </source>
</evidence>
<feature type="compositionally biased region" description="Acidic residues" evidence="1">
    <location>
        <begin position="115"/>
        <end position="128"/>
    </location>
</feature>
<evidence type="ECO:0000313" key="3">
    <source>
        <dbReference type="EMBL" id="KAK5775208.1"/>
    </source>
</evidence>
<gene>
    <name evidence="3" type="ORF">PVK06_043077</name>
</gene>
<name>A0ABR0MMS3_GOSAR</name>
<accession>A0ABR0MMS3</accession>
<comment type="caution">
    <text evidence="3">The sequence shown here is derived from an EMBL/GenBank/DDBJ whole genome shotgun (WGS) entry which is preliminary data.</text>
</comment>
<feature type="domain" description="Putative plant transposon protein" evidence="2">
    <location>
        <begin position="1"/>
        <end position="62"/>
    </location>
</feature>
<dbReference type="EMBL" id="JARKNE010000012">
    <property type="protein sequence ID" value="KAK5775208.1"/>
    <property type="molecule type" value="Genomic_DNA"/>
</dbReference>